<keyword evidence="6" id="KW-1185">Reference proteome</keyword>
<dbReference type="OrthoDB" id="531008at2759"/>
<dbReference type="GO" id="GO:0005737">
    <property type="term" value="C:cytoplasm"/>
    <property type="evidence" value="ECO:0007669"/>
    <property type="project" value="TreeGrafter"/>
</dbReference>
<evidence type="ECO:0000256" key="2">
    <source>
        <dbReference type="ARBA" id="ARBA00022553"/>
    </source>
</evidence>
<dbReference type="GO" id="GO:0007165">
    <property type="term" value="P:signal transduction"/>
    <property type="evidence" value="ECO:0007669"/>
    <property type="project" value="TreeGrafter"/>
</dbReference>
<evidence type="ECO:0000259" key="4">
    <source>
        <dbReference type="SMART" id="SM01010"/>
    </source>
</evidence>
<feature type="region of interest" description="Disordered" evidence="3">
    <location>
        <begin position="187"/>
        <end position="245"/>
    </location>
</feature>
<keyword evidence="2" id="KW-0597">Phosphoprotein</keyword>
<dbReference type="SUPFAM" id="SSF160219">
    <property type="entry name" value="AMPKBI-like"/>
    <property type="match status" value="1"/>
</dbReference>
<dbReference type="GO" id="GO:0019901">
    <property type="term" value="F:protein kinase binding"/>
    <property type="evidence" value="ECO:0007669"/>
    <property type="project" value="TreeGrafter"/>
</dbReference>
<reference evidence="5 6" key="1">
    <citation type="submission" date="2019-01" db="EMBL/GenBank/DDBJ databases">
        <title>Draft Genome Sequencing of Zygosaccharomyces mellis Ca-7.</title>
        <authorList>
            <person name="Shiwa Y."/>
            <person name="Kanesaki Y."/>
            <person name="Ishige T."/>
            <person name="Mura K."/>
            <person name="Hori T."/>
            <person name="Tamura T."/>
        </authorList>
    </citation>
    <scope>NUCLEOTIDE SEQUENCE [LARGE SCALE GENOMIC DNA]</scope>
    <source>
        <strain evidence="5 6">Ca-7</strain>
    </source>
</reference>
<dbReference type="CDD" id="cd02859">
    <property type="entry name" value="E_set_AMPKbeta_like_N"/>
    <property type="match status" value="1"/>
</dbReference>
<feature type="region of interest" description="Disordered" evidence="3">
    <location>
        <begin position="544"/>
        <end position="570"/>
    </location>
</feature>
<dbReference type="SMART" id="SM01010">
    <property type="entry name" value="AMPKBI"/>
    <property type="match status" value="1"/>
</dbReference>
<gene>
    <name evidence="5" type="ORF">ZYGM_003335</name>
</gene>
<dbReference type="InterPro" id="IPR006828">
    <property type="entry name" value="ASC_dom"/>
</dbReference>
<feature type="domain" description="Association with the SNF1 complex (ASC)" evidence="4">
    <location>
        <begin position="683"/>
        <end position="802"/>
    </location>
</feature>
<dbReference type="PANTHER" id="PTHR10343">
    <property type="entry name" value="5'-AMP-ACTIVATED PROTEIN KINASE , BETA SUBUNIT"/>
    <property type="match status" value="1"/>
</dbReference>
<comment type="similarity">
    <text evidence="1">Belongs to the 5'-AMP-activated protein kinase beta subunit family.</text>
</comment>
<evidence type="ECO:0000313" key="6">
    <source>
        <dbReference type="Proteomes" id="UP000301737"/>
    </source>
</evidence>
<feature type="region of interest" description="Disordered" evidence="3">
    <location>
        <begin position="1"/>
        <end position="66"/>
    </location>
</feature>
<evidence type="ECO:0000313" key="5">
    <source>
        <dbReference type="EMBL" id="GCE97871.1"/>
    </source>
</evidence>
<dbReference type="Pfam" id="PF16561">
    <property type="entry name" value="AMPK1_CBM"/>
    <property type="match status" value="1"/>
</dbReference>
<evidence type="ECO:0000256" key="3">
    <source>
        <dbReference type="SAM" id="MobiDB-lite"/>
    </source>
</evidence>
<dbReference type="InterPro" id="IPR013783">
    <property type="entry name" value="Ig-like_fold"/>
</dbReference>
<dbReference type="PANTHER" id="PTHR10343:SF87">
    <property type="entry name" value="SNF1 PROTEIN KINASE SUBUNIT BETA-1"/>
    <property type="match status" value="1"/>
</dbReference>
<dbReference type="InterPro" id="IPR032640">
    <property type="entry name" value="AMPK1_CBM"/>
</dbReference>
<feature type="compositionally biased region" description="Low complexity" evidence="3">
    <location>
        <begin position="218"/>
        <end position="231"/>
    </location>
</feature>
<dbReference type="Pfam" id="PF04739">
    <property type="entry name" value="AMPKBI"/>
    <property type="match status" value="1"/>
</dbReference>
<dbReference type="InterPro" id="IPR014756">
    <property type="entry name" value="Ig_E-set"/>
</dbReference>
<dbReference type="Proteomes" id="UP000301737">
    <property type="component" value="Unassembled WGS sequence"/>
</dbReference>
<sequence>MGNTPSIQHRTGRKDSDNFQEPNNVNHRSTQTKYLLEVDKGRQSSITSQLFPSRKTRHTPSGLENLRRKTYNVVPHPPLFKKNYSLELTGAGAQGPNNDNDNSKAANDDSKAPNEANFSTENVRENIAGLSIKYPNETGPMFFSPGPATPTVQPTKEEAIPPMDDNMLFRNKQSVVALKKNLEGREQCPPGLVFSTSMETRTDPKGTKKTKQQPEQNASAVTTTTTATSATNDRPSIDTDPESSDIDNINDDGCLQSKDIVLNQSLLHNVVKRDMKRRRDKEASENTNDHIPTMSAVKLDSNDNNASVNTFAFNNEALRPMNNYSTSNGHNVEVKLASESPYRQNNFPCDSLGLSHSQDAKKLKHIHHGILLPHSSATEKVCPDGLQHHGKFYSMESFEKGSVEHREVEDQNRNSSLSSFSSSAVSRSSQDVRVAIKWRDQLPSNGTNKICMISEDIASTLCFEKGKYDAHNSFPMKHKDKTNEWVVPDLVLPVGVYRLQFLINGELRHSNYLPTATDSVGNFVNWFEVVAGYDEVEPYRDEVELDSRQRPHAEGNELPTSALSLENEGNEGTVLMEPVPGKMAGRPQLTSMNHSSNRVLRSTTPYSDYTGISGSSSALRKSPTNHTTSSLDLTTALQPKRYKYSSEIPELFRTTPIDPANNDNGQFTFGYMEPPTYGWNHQHSSNNTSFSGQVIDCNQDELFNELQQGGILDAETAEQLFLEKYPIPDLPIYLNSYYLNKIISEFQKNNHQSGGSSGINHIIPHVNLNHLLTSSIRDEMISVGCTTRYEGKFITQVIYAPCYYENGRTVH</sequence>
<proteinExistence type="inferred from homology"/>
<accession>A0A4C2E1R7</accession>
<dbReference type="SUPFAM" id="SSF81296">
    <property type="entry name" value="E set domains"/>
    <property type="match status" value="1"/>
</dbReference>
<feature type="region of interest" description="Disordered" evidence="3">
    <location>
        <begin position="89"/>
        <end position="118"/>
    </location>
</feature>
<feature type="region of interest" description="Disordered" evidence="3">
    <location>
        <begin position="403"/>
        <end position="422"/>
    </location>
</feature>
<organism evidence="5 6">
    <name type="scientific">Zygosaccharomyces mellis</name>
    <dbReference type="NCBI Taxonomy" id="42258"/>
    <lineage>
        <taxon>Eukaryota</taxon>
        <taxon>Fungi</taxon>
        <taxon>Dikarya</taxon>
        <taxon>Ascomycota</taxon>
        <taxon>Saccharomycotina</taxon>
        <taxon>Saccharomycetes</taxon>
        <taxon>Saccharomycetales</taxon>
        <taxon>Saccharomycetaceae</taxon>
        <taxon>Zygosaccharomyces</taxon>
    </lineage>
</organism>
<protein>
    <recommendedName>
        <fullName evidence="4">Association with the SNF1 complex (ASC) domain-containing protein</fullName>
    </recommendedName>
</protein>
<dbReference type="GO" id="GO:0005634">
    <property type="term" value="C:nucleus"/>
    <property type="evidence" value="ECO:0007669"/>
    <property type="project" value="TreeGrafter"/>
</dbReference>
<feature type="compositionally biased region" description="Basic and acidic residues" evidence="3">
    <location>
        <begin position="544"/>
        <end position="555"/>
    </location>
</feature>
<dbReference type="InterPro" id="IPR037256">
    <property type="entry name" value="ASC_dom_sf"/>
</dbReference>
<dbReference type="EMBL" id="BIMX01000003">
    <property type="protein sequence ID" value="GCE97871.1"/>
    <property type="molecule type" value="Genomic_DNA"/>
</dbReference>
<dbReference type="InterPro" id="IPR050827">
    <property type="entry name" value="CRP1_MDG1_kinase"/>
</dbReference>
<feature type="compositionally biased region" description="Basic and acidic residues" evidence="3">
    <location>
        <begin position="403"/>
        <end position="412"/>
    </location>
</feature>
<dbReference type="AlphaFoldDB" id="A0A4C2E1R7"/>
<dbReference type="Gene3D" id="2.60.40.10">
    <property type="entry name" value="Immunoglobulins"/>
    <property type="match status" value="1"/>
</dbReference>
<comment type="caution">
    <text evidence="5">The sequence shown here is derived from an EMBL/GenBank/DDBJ whole genome shotgun (WGS) entry which is preliminary data.</text>
</comment>
<dbReference type="GO" id="GO:0031588">
    <property type="term" value="C:nucleotide-activated protein kinase complex"/>
    <property type="evidence" value="ECO:0007669"/>
    <property type="project" value="TreeGrafter"/>
</dbReference>
<dbReference type="Gene3D" id="6.20.250.60">
    <property type="match status" value="1"/>
</dbReference>
<feature type="compositionally biased region" description="Polar residues" evidence="3">
    <location>
        <begin position="19"/>
        <end position="33"/>
    </location>
</feature>
<evidence type="ECO:0000256" key="1">
    <source>
        <dbReference type="ARBA" id="ARBA00010926"/>
    </source>
</evidence>
<name>A0A4C2E1R7_9SACH</name>